<reference evidence="2 3" key="1">
    <citation type="submission" date="2005-09" db="EMBL/GenBank/DDBJ databases">
        <authorList>
            <person name="Mural R.J."/>
            <person name="Li P.W."/>
            <person name="Adams M.D."/>
            <person name="Amanatides P.G."/>
            <person name="Baden-Tillson H."/>
            <person name="Barnstead M."/>
            <person name="Chin S.H."/>
            <person name="Dew I."/>
            <person name="Evans C.A."/>
            <person name="Ferriera S."/>
            <person name="Flanigan M."/>
            <person name="Fosler C."/>
            <person name="Glodek A."/>
            <person name="Gu Z."/>
            <person name="Holt R.A."/>
            <person name="Jennings D."/>
            <person name="Kraft C.L."/>
            <person name="Lu F."/>
            <person name="Nguyen T."/>
            <person name="Nusskern D.R."/>
            <person name="Pfannkoch C.M."/>
            <person name="Sitter C."/>
            <person name="Sutton G.G."/>
            <person name="Venter J.C."/>
            <person name="Wang Z."/>
            <person name="Woodage T."/>
            <person name="Zheng X.H."/>
            <person name="Zhong F."/>
        </authorList>
    </citation>
    <scope>NUCLEOTIDE SEQUENCE [LARGE SCALE GENOMIC DNA]</scope>
    <source>
        <strain>BN</strain>
        <strain evidence="3">Sprague-Dawley</strain>
    </source>
</reference>
<name>A6I907_RAT</name>
<evidence type="ECO:0000256" key="1">
    <source>
        <dbReference type="SAM" id="SignalP"/>
    </source>
</evidence>
<feature type="chain" id="PRO_5039937095" evidence="1">
    <location>
        <begin position="16"/>
        <end position="37"/>
    </location>
</feature>
<evidence type="ECO:0000313" key="2">
    <source>
        <dbReference type="EMBL" id="EDM17523.1"/>
    </source>
</evidence>
<feature type="signal peptide" evidence="1">
    <location>
        <begin position="1"/>
        <end position="15"/>
    </location>
</feature>
<protein>
    <submittedName>
        <fullName evidence="2">RCG39408</fullName>
    </submittedName>
</protein>
<dbReference type="Proteomes" id="UP000234681">
    <property type="component" value="Chromosome 1"/>
</dbReference>
<keyword evidence="1" id="KW-0732">Signal</keyword>
<accession>A6I907</accession>
<sequence>MLWLIIVFSWNTSSGINTQSENDAILEDIQYVLGKRH</sequence>
<evidence type="ECO:0000313" key="3">
    <source>
        <dbReference type="Proteomes" id="UP000234681"/>
    </source>
</evidence>
<organism evidence="2 3">
    <name type="scientific">Rattus norvegicus</name>
    <name type="common">Rat</name>
    <dbReference type="NCBI Taxonomy" id="10116"/>
    <lineage>
        <taxon>Eukaryota</taxon>
        <taxon>Metazoa</taxon>
        <taxon>Chordata</taxon>
        <taxon>Craniata</taxon>
        <taxon>Vertebrata</taxon>
        <taxon>Euteleostomi</taxon>
        <taxon>Mammalia</taxon>
        <taxon>Eutheria</taxon>
        <taxon>Euarchontoglires</taxon>
        <taxon>Glires</taxon>
        <taxon>Rodentia</taxon>
        <taxon>Myomorpha</taxon>
        <taxon>Muroidea</taxon>
        <taxon>Muridae</taxon>
        <taxon>Murinae</taxon>
        <taxon>Rattus</taxon>
    </lineage>
</organism>
<proteinExistence type="predicted"/>
<dbReference type="AlphaFoldDB" id="A6I907"/>
<gene>
    <name evidence="2" type="ORF">rCG_39408</name>
</gene>
<dbReference type="EMBL" id="CH473956">
    <property type="protein sequence ID" value="EDM17523.1"/>
    <property type="molecule type" value="Genomic_DNA"/>
</dbReference>